<protein>
    <recommendedName>
        <fullName evidence="3">Peptidase M24 domain-containing protein</fullName>
    </recommendedName>
</protein>
<accession>V7C849</accession>
<dbReference type="STRING" id="3885.V7C849"/>
<dbReference type="SUPFAM" id="SSF55920">
    <property type="entry name" value="Creatinase/aminopeptidase"/>
    <property type="match status" value="1"/>
</dbReference>
<dbReference type="GO" id="GO:0009507">
    <property type="term" value="C:chloroplast"/>
    <property type="evidence" value="ECO:0007669"/>
    <property type="project" value="TreeGrafter"/>
</dbReference>
<dbReference type="OrthoDB" id="1739793at2759"/>
<sequence length="209" mass="23104">MALTAPLARNAFPKFPIIPFHGETLPSSSSFIGSPLTLSPASSLRGNQSLSRKQCVVFAKKVSGLEEAMNIKRERELRVVTKFKKRPPLRRGRVSPGLPVPDHILRPPYVGSNILPEIASEHQIHDSEGIAKMRAACELAARVLNHAGTLVRVKFPSSSILPMSFIYLVDSWLVSVKEEWVNLVAYVLVNLVVGHGWKMVTSSLKMMEV</sequence>
<reference evidence="2" key="1">
    <citation type="journal article" date="2014" name="Nat. Genet.">
        <title>A reference genome for common bean and genome-wide analysis of dual domestications.</title>
        <authorList>
            <person name="Schmutz J."/>
            <person name="McClean P.E."/>
            <person name="Mamidi S."/>
            <person name="Wu G.A."/>
            <person name="Cannon S.B."/>
            <person name="Grimwood J."/>
            <person name="Jenkins J."/>
            <person name="Shu S."/>
            <person name="Song Q."/>
            <person name="Chavarro C."/>
            <person name="Torres-Torres M."/>
            <person name="Geffroy V."/>
            <person name="Moghaddam S.M."/>
            <person name="Gao D."/>
            <person name="Abernathy B."/>
            <person name="Barry K."/>
            <person name="Blair M."/>
            <person name="Brick M.A."/>
            <person name="Chovatia M."/>
            <person name="Gepts P."/>
            <person name="Goodstein D.M."/>
            <person name="Gonzales M."/>
            <person name="Hellsten U."/>
            <person name="Hyten D.L."/>
            <person name="Jia G."/>
            <person name="Kelly J.D."/>
            <person name="Kudrna D."/>
            <person name="Lee R."/>
            <person name="Richard M.M."/>
            <person name="Miklas P.N."/>
            <person name="Osorno J.M."/>
            <person name="Rodrigues J."/>
            <person name="Thareau V."/>
            <person name="Urrea C.A."/>
            <person name="Wang M."/>
            <person name="Yu Y."/>
            <person name="Zhang M."/>
            <person name="Wing R.A."/>
            <person name="Cregan P.B."/>
            <person name="Rokhsar D.S."/>
            <person name="Jackson S.A."/>
        </authorList>
    </citation>
    <scope>NUCLEOTIDE SEQUENCE [LARGE SCALE GENOMIC DNA]</scope>
    <source>
        <strain evidence="2">cv. G19833</strain>
    </source>
</reference>
<evidence type="ECO:0008006" key="3">
    <source>
        <dbReference type="Google" id="ProtNLM"/>
    </source>
</evidence>
<dbReference type="AlphaFoldDB" id="V7C849"/>
<dbReference type="EMBL" id="CM002290">
    <property type="protein sequence ID" value="ESW26347.1"/>
    <property type="molecule type" value="Genomic_DNA"/>
</dbReference>
<dbReference type="Gramene" id="ESW26347">
    <property type="protein sequence ID" value="ESW26347"/>
    <property type="gene ID" value="PHAVU_003G111700g"/>
</dbReference>
<keyword evidence="2" id="KW-1185">Reference proteome</keyword>
<evidence type="ECO:0000313" key="1">
    <source>
        <dbReference type="EMBL" id="ESW26347.1"/>
    </source>
</evidence>
<dbReference type="PANTHER" id="PTHR43330:SF1">
    <property type="entry name" value="METHIONINE AMINOPEPTIDASE 1B, CHLOROPLASTIC"/>
    <property type="match status" value="1"/>
</dbReference>
<gene>
    <name evidence="1" type="ORF">PHAVU_003G111700g</name>
</gene>
<dbReference type="InterPro" id="IPR036005">
    <property type="entry name" value="Creatinase/aminopeptidase-like"/>
</dbReference>
<dbReference type="OMA" id="YEGIAKM"/>
<proteinExistence type="predicted"/>
<dbReference type="Gene3D" id="3.90.230.10">
    <property type="entry name" value="Creatinase/methionine aminopeptidase superfamily"/>
    <property type="match status" value="1"/>
</dbReference>
<name>V7C849_PHAVU</name>
<dbReference type="Proteomes" id="UP000000226">
    <property type="component" value="Chromosome 3"/>
</dbReference>
<dbReference type="eggNOG" id="KOG2738">
    <property type="taxonomic scope" value="Eukaryota"/>
</dbReference>
<dbReference type="GO" id="GO:0070006">
    <property type="term" value="F:metalloaminopeptidase activity"/>
    <property type="evidence" value="ECO:0007669"/>
    <property type="project" value="TreeGrafter"/>
</dbReference>
<dbReference type="PANTHER" id="PTHR43330">
    <property type="entry name" value="METHIONINE AMINOPEPTIDASE"/>
    <property type="match status" value="1"/>
</dbReference>
<organism evidence="1 2">
    <name type="scientific">Phaseolus vulgaris</name>
    <name type="common">Kidney bean</name>
    <name type="synonym">French bean</name>
    <dbReference type="NCBI Taxonomy" id="3885"/>
    <lineage>
        <taxon>Eukaryota</taxon>
        <taxon>Viridiplantae</taxon>
        <taxon>Streptophyta</taxon>
        <taxon>Embryophyta</taxon>
        <taxon>Tracheophyta</taxon>
        <taxon>Spermatophyta</taxon>
        <taxon>Magnoliopsida</taxon>
        <taxon>eudicotyledons</taxon>
        <taxon>Gunneridae</taxon>
        <taxon>Pentapetalae</taxon>
        <taxon>rosids</taxon>
        <taxon>fabids</taxon>
        <taxon>Fabales</taxon>
        <taxon>Fabaceae</taxon>
        <taxon>Papilionoideae</taxon>
        <taxon>50 kb inversion clade</taxon>
        <taxon>NPAAA clade</taxon>
        <taxon>indigoferoid/millettioid clade</taxon>
        <taxon>Phaseoleae</taxon>
        <taxon>Phaseolus</taxon>
    </lineage>
</organism>
<evidence type="ECO:0000313" key="2">
    <source>
        <dbReference type="Proteomes" id="UP000000226"/>
    </source>
</evidence>